<dbReference type="EMBL" id="KN838692">
    <property type="protein sequence ID" value="KIJ97483.1"/>
    <property type="molecule type" value="Genomic_DNA"/>
</dbReference>
<reference evidence="3" key="2">
    <citation type="submission" date="2015-01" db="EMBL/GenBank/DDBJ databases">
        <title>Evolutionary Origins and Diversification of the Mycorrhizal Mutualists.</title>
        <authorList>
            <consortium name="DOE Joint Genome Institute"/>
            <consortium name="Mycorrhizal Genomics Consortium"/>
            <person name="Kohler A."/>
            <person name="Kuo A."/>
            <person name="Nagy L.G."/>
            <person name="Floudas D."/>
            <person name="Copeland A."/>
            <person name="Barry K.W."/>
            <person name="Cichocki N."/>
            <person name="Veneault-Fourrey C."/>
            <person name="LaButti K."/>
            <person name="Lindquist E.A."/>
            <person name="Lipzen A."/>
            <person name="Lundell T."/>
            <person name="Morin E."/>
            <person name="Murat C."/>
            <person name="Riley R."/>
            <person name="Ohm R."/>
            <person name="Sun H."/>
            <person name="Tunlid A."/>
            <person name="Henrissat B."/>
            <person name="Grigoriev I.V."/>
            <person name="Hibbett D.S."/>
            <person name="Martin F."/>
        </authorList>
    </citation>
    <scope>NUCLEOTIDE SEQUENCE [LARGE SCALE GENOMIC DNA]</scope>
    <source>
        <strain evidence="3">LaAM-08-1</strain>
    </source>
</reference>
<feature type="compositionally biased region" description="Low complexity" evidence="1">
    <location>
        <begin position="1"/>
        <end position="15"/>
    </location>
</feature>
<reference evidence="2 3" key="1">
    <citation type="submission" date="2014-04" db="EMBL/GenBank/DDBJ databases">
        <authorList>
            <consortium name="DOE Joint Genome Institute"/>
            <person name="Kuo A."/>
            <person name="Kohler A."/>
            <person name="Nagy L.G."/>
            <person name="Floudas D."/>
            <person name="Copeland A."/>
            <person name="Barry K.W."/>
            <person name="Cichocki N."/>
            <person name="Veneault-Fourrey C."/>
            <person name="LaButti K."/>
            <person name="Lindquist E.A."/>
            <person name="Lipzen A."/>
            <person name="Lundell T."/>
            <person name="Morin E."/>
            <person name="Murat C."/>
            <person name="Sun H."/>
            <person name="Tunlid A."/>
            <person name="Henrissat B."/>
            <person name="Grigoriev I.V."/>
            <person name="Hibbett D.S."/>
            <person name="Martin F."/>
            <person name="Nordberg H.P."/>
            <person name="Cantor M.N."/>
            <person name="Hua S.X."/>
        </authorList>
    </citation>
    <scope>NUCLEOTIDE SEQUENCE [LARGE SCALE GENOMIC DNA]</scope>
    <source>
        <strain evidence="2 3">LaAM-08-1</strain>
    </source>
</reference>
<protein>
    <submittedName>
        <fullName evidence="2">Uncharacterized protein</fullName>
    </submittedName>
</protein>
<evidence type="ECO:0000313" key="3">
    <source>
        <dbReference type="Proteomes" id="UP000054477"/>
    </source>
</evidence>
<keyword evidence="3" id="KW-1185">Reference proteome</keyword>
<name>A0A0C9X819_9AGAR</name>
<evidence type="ECO:0000313" key="2">
    <source>
        <dbReference type="EMBL" id="KIJ97483.1"/>
    </source>
</evidence>
<organism evidence="2 3">
    <name type="scientific">Laccaria amethystina LaAM-08-1</name>
    <dbReference type="NCBI Taxonomy" id="1095629"/>
    <lineage>
        <taxon>Eukaryota</taxon>
        <taxon>Fungi</taxon>
        <taxon>Dikarya</taxon>
        <taxon>Basidiomycota</taxon>
        <taxon>Agaricomycotina</taxon>
        <taxon>Agaricomycetes</taxon>
        <taxon>Agaricomycetidae</taxon>
        <taxon>Agaricales</taxon>
        <taxon>Agaricineae</taxon>
        <taxon>Hydnangiaceae</taxon>
        <taxon>Laccaria</taxon>
    </lineage>
</organism>
<evidence type="ECO:0000256" key="1">
    <source>
        <dbReference type="SAM" id="MobiDB-lite"/>
    </source>
</evidence>
<feature type="compositionally biased region" description="Low complexity" evidence="1">
    <location>
        <begin position="35"/>
        <end position="72"/>
    </location>
</feature>
<feature type="compositionally biased region" description="Low complexity" evidence="1">
    <location>
        <begin position="93"/>
        <end position="108"/>
    </location>
</feature>
<proteinExistence type="predicted"/>
<accession>A0A0C9X819</accession>
<feature type="region of interest" description="Disordered" evidence="1">
    <location>
        <begin position="1"/>
        <end position="156"/>
    </location>
</feature>
<feature type="compositionally biased region" description="Polar residues" evidence="1">
    <location>
        <begin position="82"/>
        <end position="92"/>
    </location>
</feature>
<gene>
    <name evidence="2" type="ORF">K443DRAFT_243717</name>
</gene>
<sequence length="156" mass="16917">MAKDNSQSSKQSKSSSFRRPISLGPSESEQDQGYSPKSSSLKLPKLFSKSPSTTPNQSTSSLSLSSSTVDSRASLREARTPASFSVVQDQPKSSAQQATLTTTSLDQSHGLAGNPRGNRQTKAARDRRRKPSQGGSWTCEAHHRDPRGCGRQYGYR</sequence>
<dbReference type="AlphaFoldDB" id="A0A0C9X819"/>
<dbReference type="Proteomes" id="UP000054477">
    <property type="component" value="Unassembled WGS sequence"/>
</dbReference>
<dbReference type="HOGENOM" id="CLU_1517958_0_0_1"/>